<feature type="transmembrane region" description="Helical" evidence="1">
    <location>
        <begin position="37"/>
        <end position="59"/>
    </location>
</feature>
<keyword evidence="3" id="KW-1185">Reference proteome</keyword>
<sequence length="134" mass="14636">MFGLIWAVTARMHYALRRFMPTNIVLDAIHTRHGLKWGVPAMLLAIPYSLAAMFCAGVVEAGGSGWLNVLSLLFVWNALKFLFAGPVTLIGLLRVRSGEARAQRHAMSAGVHGSIEPGIELERLEEPALSSRRG</sequence>
<evidence type="ECO:0000256" key="1">
    <source>
        <dbReference type="SAM" id="Phobius"/>
    </source>
</evidence>
<accession>A0AA41UJ21</accession>
<dbReference type="AlphaFoldDB" id="A0AA41UJ21"/>
<organism evidence="2 3">
    <name type="scientific">Cryobacterium zhongshanensis</name>
    <dbReference type="NCBI Taxonomy" id="2928153"/>
    <lineage>
        <taxon>Bacteria</taxon>
        <taxon>Bacillati</taxon>
        <taxon>Actinomycetota</taxon>
        <taxon>Actinomycetes</taxon>
        <taxon>Micrococcales</taxon>
        <taxon>Microbacteriaceae</taxon>
        <taxon>Cryobacterium</taxon>
    </lineage>
</organism>
<comment type="caution">
    <text evidence="2">The sequence shown here is derived from an EMBL/GenBank/DDBJ whole genome shotgun (WGS) entry which is preliminary data.</text>
</comment>
<evidence type="ECO:0000313" key="3">
    <source>
        <dbReference type="Proteomes" id="UP001165341"/>
    </source>
</evidence>
<keyword evidence="1" id="KW-0812">Transmembrane</keyword>
<evidence type="ECO:0000313" key="2">
    <source>
        <dbReference type="EMBL" id="MCI4660174.1"/>
    </source>
</evidence>
<proteinExistence type="predicted"/>
<name>A0AA41UJ21_9MICO</name>
<reference evidence="2" key="1">
    <citation type="submission" date="2022-03" db="EMBL/GenBank/DDBJ databases">
        <title>Cryobacterium sp. nov. strain ZS14-85, isolated from Antarctic soil.</title>
        <authorList>
            <person name="Li J."/>
            <person name="Niu G."/>
        </authorList>
    </citation>
    <scope>NUCLEOTIDE SEQUENCE</scope>
    <source>
        <strain evidence="2">ZS14-85</strain>
    </source>
</reference>
<feature type="transmembrane region" description="Helical" evidence="1">
    <location>
        <begin position="65"/>
        <end position="93"/>
    </location>
</feature>
<dbReference type="EMBL" id="JALGAR010000011">
    <property type="protein sequence ID" value="MCI4660174.1"/>
    <property type="molecule type" value="Genomic_DNA"/>
</dbReference>
<dbReference type="Proteomes" id="UP001165341">
    <property type="component" value="Unassembled WGS sequence"/>
</dbReference>
<keyword evidence="1" id="KW-1133">Transmembrane helix</keyword>
<keyword evidence="1" id="KW-0472">Membrane</keyword>
<gene>
    <name evidence="2" type="ORF">MQH31_20385</name>
</gene>
<protein>
    <submittedName>
        <fullName evidence="2">Sulfate permease</fullName>
    </submittedName>
</protein>